<feature type="transmembrane region" description="Helical" evidence="1">
    <location>
        <begin position="138"/>
        <end position="161"/>
    </location>
</feature>
<organism evidence="2 3">
    <name type="scientific">Curvularia clavata</name>
    <dbReference type="NCBI Taxonomy" id="95742"/>
    <lineage>
        <taxon>Eukaryota</taxon>
        <taxon>Fungi</taxon>
        <taxon>Dikarya</taxon>
        <taxon>Ascomycota</taxon>
        <taxon>Pezizomycotina</taxon>
        <taxon>Dothideomycetes</taxon>
        <taxon>Pleosporomycetidae</taxon>
        <taxon>Pleosporales</taxon>
        <taxon>Pleosporineae</taxon>
        <taxon>Pleosporaceae</taxon>
        <taxon>Curvularia</taxon>
    </lineage>
</organism>
<dbReference type="VEuPathDB" id="FungiDB:yc1106_02543"/>
<keyword evidence="3" id="KW-1185">Reference proteome</keyword>
<evidence type="ECO:0000313" key="2">
    <source>
        <dbReference type="EMBL" id="USP75269.1"/>
    </source>
</evidence>
<protein>
    <submittedName>
        <fullName evidence="2">Uncharacterized protein</fullName>
    </submittedName>
</protein>
<feature type="transmembrane region" description="Helical" evidence="1">
    <location>
        <begin position="65"/>
        <end position="88"/>
    </location>
</feature>
<evidence type="ECO:0000313" key="3">
    <source>
        <dbReference type="Proteomes" id="UP001056012"/>
    </source>
</evidence>
<reference evidence="2" key="1">
    <citation type="submission" date="2021-12" db="EMBL/GenBank/DDBJ databases">
        <title>Curvularia clavata genome.</title>
        <authorList>
            <person name="Cao Y."/>
        </authorList>
    </citation>
    <scope>NUCLEOTIDE SEQUENCE</scope>
    <source>
        <strain evidence="2">Yc1106</strain>
    </source>
</reference>
<dbReference type="EMBL" id="CP089275">
    <property type="protein sequence ID" value="USP75269.1"/>
    <property type="molecule type" value="Genomic_DNA"/>
</dbReference>
<dbReference type="AlphaFoldDB" id="A0A9Q8Z3E9"/>
<feature type="transmembrane region" description="Helical" evidence="1">
    <location>
        <begin position="108"/>
        <end position="126"/>
    </location>
</feature>
<name>A0A9Q8Z3E9_CURCL</name>
<accession>A0A9Q8Z3E9</accession>
<keyword evidence="1" id="KW-1133">Transmembrane helix</keyword>
<feature type="transmembrane region" description="Helical" evidence="1">
    <location>
        <begin position="259"/>
        <end position="281"/>
    </location>
</feature>
<keyword evidence="1" id="KW-0472">Membrane</keyword>
<sequence length="321" mass="35151">MAPRRSSGGGYHGGSSSNTCPGAFSYWTSQANLAYYILFLIMYIGISFGLCIVRKRSGPGKRLIGVVYIFALLFAIISLALDLVNLVLSECEVSLPTDYDNVSIASTVLYHLSCLGLLFVVLYKLNSMLRSRLGSVVTTVRVILLAIFGIMAAVYIAYIALSGYLWSNDLYYYRNEADGLVDSTQKLSMAVRSLYLICVLVSTVLAITTVSSLRRAHISGGDLLGWIITLHLFMIIWAVLAVVIPALTTYSKLDVSPVTSFALAYILTFFQALSFIALLAIAKHASWGQDAAAMHHQPQVYAPVQTAYDPHYQSEFVGHAK</sequence>
<feature type="transmembrane region" description="Helical" evidence="1">
    <location>
        <begin position="223"/>
        <end position="247"/>
    </location>
</feature>
<dbReference type="Proteomes" id="UP001056012">
    <property type="component" value="Chromosome 2"/>
</dbReference>
<gene>
    <name evidence="2" type="ORF">yc1106_02543</name>
</gene>
<feature type="transmembrane region" description="Helical" evidence="1">
    <location>
        <begin position="193"/>
        <end position="211"/>
    </location>
</feature>
<feature type="transmembrane region" description="Helical" evidence="1">
    <location>
        <begin position="33"/>
        <end position="53"/>
    </location>
</feature>
<evidence type="ECO:0000256" key="1">
    <source>
        <dbReference type="SAM" id="Phobius"/>
    </source>
</evidence>
<proteinExistence type="predicted"/>
<keyword evidence="1" id="KW-0812">Transmembrane</keyword>
<dbReference type="OrthoDB" id="3783050at2759"/>